<reference evidence="4 5" key="1">
    <citation type="journal article" date="2020" name="IScience">
        <title>Genome Sequencing of the Endangered Kingdonia uniflora (Circaeasteraceae, Ranunculales) Reveals Potential Mechanisms of Evolutionary Specialization.</title>
        <authorList>
            <person name="Sun Y."/>
            <person name="Deng T."/>
            <person name="Zhang A."/>
            <person name="Moore M.J."/>
            <person name="Landis J.B."/>
            <person name="Lin N."/>
            <person name="Zhang H."/>
            <person name="Zhang X."/>
            <person name="Huang J."/>
            <person name="Zhang X."/>
            <person name="Sun H."/>
            <person name="Wang H."/>
        </authorList>
    </citation>
    <scope>NUCLEOTIDE SEQUENCE [LARGE SCALE GENOMIC DNA]</scope>
    <source>
        <strain evidence="4">TB1705</strain>
        <tissue evidence="4">Leaf</tissue>
    </source>
</reference>
<dbReference type="Pfam" id="PF23598">
    <property type="entry name" value="LRR_14"/>
    <property type="match status" value="1"/>
</dbReference>
<dbReference type="InterPro" id="IPR055414">
    <property type="entry name" value="LRR_R13L4/SHOC2-like"/>
</dbReference>
<sequence length="395" mass="43897">MPYSTYIPKFSADLKSLQHLTSLRILDLNCARIEELPNEVGNLILLRHLDLSHTSLQKLPETVSNLRNLQTLILYGCLLRELPKGLGKLVNLRHLENKCIFKLECLPPGIGRLNSSSSIIQVYYPVALMGLDGAVRDGGGPGTLVFPKLRKLRMTEDSLRELSITDCPVLRITCIPKLLETLNLYGDSGLLSRSLPFIANHNLLLNSLYIDNSPHLTLPQGLAQLTELMTIHISHSKSLVCMSEELKQLTLLELLFIEDCPILASRCKKEVGEDWPIISHISVIQIDDNMIHGGVCKLQVSLFTMTTEIDQVTWTEAKVIKCSWKKPAANNLMLNSDGSLSNLGGVGAILRDSEGTSHGVCEGKVVPKTITVHELETLDWGWTWLLGLIGEELTW</sequence>
<dbReference type="Proteomes" id="UP000541444">
    <property type="component" value="Unassembled WGS sequence"/>
</dbReference>
<gene>
    <name evidence="4" type="ORF">GIB67_015156</name>
</gene>
<dbReference type="InterPro" id="IPR032675">
    <property type="entry name" value="LRR_dom_sf"/>
</dbReference>
<evidence type="ECO:0000256" key="1">
    <source>
        <dbReference type="ARBA" id="ARBA00022614"/>
    </source>
</evidence>
<dbReference type="SMART" id="SM00369">
    <property type="entry name" value="LRR_TYP"/>
    <property type="match status" value="3"/>
</dbReference>
<keyword evidence="2" id="KW-0677">Repeat</keyword>
<feature type="domain" description="Disease resistance R13L4/SHOC-2-like LRR" evidence="3">
    <location>
        <begin position="12"/>
        <end position="100"/>
    </location>
</feature>
<dbReference type="PANTHER" id="PTHR47186">
    <property type="entry name" value="LEUCINE-RICH REPEAT-CONTAINING PROTEIN 57"/>
    <property type="match status" value="1"/>
</dbReference>
<organism evidence="4 5">
    <name type="scientific">Kingdonia uniflora</name>
    <dbReference type="NCBI Taxonomy" id="39325"/>
    <lineage>
        <taxon>Eukaryota</taxon>
        <taxon>Viridiplantae</taxon>
        <taxon>Streptophyta</taxon>
        <taxon>Embryophyta</taxon>
        <taxon>Tracheophyta</taxon>
        <taxon>Spermatophyta</taxon>
        <taxon>Magnoliopsida</taxon>
        <taxon>Ranunculales</taxon>
        <taxon>Circaeasteraceae</taxon>
        <taxon>Kingdonia</taxon>
    </lineage>
</organism>
<dbReference type="EMBL" id="JACGCM010002249">
    <property type="protein sequence ID" value="KAF6142670.1"/>
    <property type="molecule type" value="Genomic_DNA"/>
</dbReference>
<dbReference type="OrthoDB" id="1185754at2759"/>
<evidence type="ECO:0000259" key="3">
    <source>
        <dbReference type="Pfam" id="PF23598"/>
    </source>
</evidence>
<name>A0A7J7LJH0_9MAGN</name>
<evidence type="ECO:0000313" key="5">
    <source>
        <dbReference type="Proteomes" id="UP000541444"/>
    </source>
</evidence>
<comment type="caution">
    <text evidence="4">The sequence shown here is derived from an EMBL/GenBank/DDBJ whole genome shotgun (WGS) entry which is preliminary data.</text>
</comment>
<keyword evidence="5" id="KW-1185">Reference proteome</keyword>
<protein>
    <recommendedName>
        <fullName evidence="3">Disease resistance R13L4/SHOC-2-like LRR domain-containing protein</fullName>
    </recommendedName>
</protein>
<accession>A0A7J7LJH0</accession>
<dbReference type="InterPro" id="IPR003591">
    <property type="entry name" value="Leu-rich_rpt_typical-subtyp"/>
</dbReference>
<dbReference type="AlphaFoldDB" id="A0A7J7LJH0"/>
<dbReference type="Gene3D" id="3.80.10.10">
    <property type="entry name" value="Ribonuclease Inhibitor"/>
    <property type="match status" value="2"/>
</dbReference>
<dbReference type="SUPFAM" id="SSF52058">
    <property type="entry name" value="L domain-like"/>
    <property type="match status" value="1"/>
</dbReference>
<evidence type="ECO:0000256" key="2">
    <source>
        <dbReference type="ARBA" id="ARBA00022737"/>
    </source>
</evidence>
<keyword evidence="1" id="KW-0433">Leucine-rich repeat</keyword>
<proteinExistence type="predicted"/>
<evidence type="ECO:0000313" key="4">
    <source>
        <dbReference type="EMBL" id="KAF6142670.1"/>
    </source>
</evidence>
<dbReference type="PANTHER" id="PTHR47186:SF3">
    <property type="entry name" value="OS09G0267800 PROTEIN"/>
    <property type="match status" value="1"/>
</dbReference>